<dbReference type="PROSITE" id="PS01098">
    <property type="entry name" value="LIPASE_GDSL_SER"/>
    <property type="match status" value="1"/>
</dbReference>
<dbReference type="Pfam" id="PF13472">
    <property type="entry name" value="Lipase_GDSL_2"/>
    <property type="match status" value="1"/>
</dbReference>
<dbReference type="InterPro" id="IPR013830">
    <property type="entry name" value="SGNH_hydro"/>
</dbReference>
<dbReference type="AlphaFoldDB" id="A0A1I3SGX2"/>
<dbReference type="Proteomes" id="UP000198635">
    <property type="component" value="Unassembled WGS sequence"/>
</dbReference>
<name>A0A1I3SGX2_9BACT</name>
<dbReference type="PANTHER" id="PTHR30383:SF24">
    <property type="entry name" value="THIOESTERASE 1_PROTEASE 1_LYSOPHOSPHOLIPASE L1"/>
    <property type="match status" value="1"/>
</dbReference>
<reference evidence="3" key="1">
    <citation type="submission" date="2016-10" db="EMBL/GenBank/DDBJ databases">
        <authorList>
            <person name="Varghese N."/>
            <person name="Submissions S."/>
        </authorList>
    </citation>
    <scope>NUCLEOTIDE SEQUENCE [LARGE SCALE GENOMIC DNA]</scope>
    <source>
        <strain evidence="3">DSM 5918</strain>
    </source>
</reference>
<dbReference type="InterPro" id="IPR008265">
    <property type="entry name" value="Lipase_GDSL_AS"/>
</dbReference>
<proteinExistence type="predicted"/>
<protein>
    <submittedName>
        <fullName evidence="2">Acyl-CoA thioesterase-1</fullName>
    </submittedName>
</protein>
<dbReference type="GO" id="GO:0004622">
    <property type="term" value="F:phosphatidylcholine lysophospholipase activity"/>
    <property type="evidence" value="ECO:0007669"/>
    <property type="project" value="TreeGrafter"/>
</dbReference>
<dbReference type="STRING" id="52560.SAMN04488082_104139"/>
<dbReference type="Gene3D" id="3.40.50.1110">
    <property type="entry name" value="SGNH hydrolase"/>
    <property type="match status" value="1"/>
</dbReference>
<organism evidence="2 3">
    <name type="scientific">Desulfomicrobium apsheronum</name>
    <dbReference type="NCBI Taxonomy" id="52560"/>
    <lineage>
        <taxon>Bacteria</taxon>
        <taxon>Pseudomonadati</taxon>
        <taxon>Thermodesulfobacteriota</taxon>
        <taxon>Desulfovibrionia</taxon>
        <taxon>Desulfovibrionales</taxon>
        <taxon>Desulfomicrobiaceae</taxon>
        <taxon>Desulfomicrobium</taxon>
    </lineage>
</organism>
<feature type="domain" description="SGNH hydrolase-type esterase" evidence="1">
    <location>
        <begin position="34"/>
        <end position="194"/>
    </location>
</feature>
<dbReference type="InterPro" id="IPR051532">
    <property type="entry name" value="Ester_Hydrolysis_Enzymes"/>
</dbReference>
<gene>
    <name evidence="2" type="ORF">SAMN04488082_104139</name>
</gene>
<dbReference type="PANTHER" id="PTHR30383">
    <property type="entry name" value="THIOESTERASE 1/PROTEASE 1/LYSOPHOSPHOLIPASE L1"/>
    <property type="match status" value="1"/>
</dbReference>
<dbReference type="CDD" id="cd01822">
    <property type="entry name" value="Lysophospholipase_L1_like"/>
    <property type="match status" value="1"/>
</dbReference>
<dbReference type="GO" id="GO:0006629">
    <property type="term" value="P:lipid metabolic process"/>
    <property type="evidence" value="ECO:0007669"/>
    <property type="project" value="InterPro"/>
</dbReference>
<evidence type="ECO:0000313" key="3">
    <source>
        <dbReference type="Proteomes" id="UP000198635"/>
    </source>
</evidence>
<accession>A0A1I3SGX2</accession>
<sequence>MSSILVWGITWAVALIVLCPVRGACAEREIHILAFGDSLTAGYNLPPSKSFAAQLEQQMLSQGRKVRVTNAGLSGDTSSGGRARLGWSLQDKPDLVILELGANDGLRGLDPAPMRANLEAIIKECLEAGARVILAGMRAPVNWGAAYRKEFEQVFPDLAQKYELPLYPFFLDGVISDPGLLLEDGLHPNADGVERIVDGILPMVLDEVDALMQSPA</sequence>
<evidence type="ECO:0000259" key="1">
    <source>
        <dbReference type="Pfam" id="PF13472"/>
    </source>
</evidence>
<evidence type="ECO:0000313" key="2">
    <source>
        <dbReference type="EMBL" id="SFJ57272.1"/>
    </source>
</evidence>
<keyword evidence="3" id="KW-1185">Reference proteome</keyword>
<dbReference type="RefSeq" id="WP_092373249.1">
    <property type="nucleotide sequence ID" value="NZ_FORX01000004.1"/>
</dbReference>
<dbReference type="EMBL" id="FORX01000004">
    <property type="protein sequence ID" value="SFJ57272.1"/>
    <property type="molecule type" value="Genomic_DNA"/>
</dbReference>
<dbReference type="SUPFAM" id="SSF52266">
    <property type="entry name" value="SGNH hydrolase"/>
    <property type="match status" value="1"/>
</dbReference>
<dbReference type="OrthoDB" id="9786188at2"/>
<dbReference type="InterPro" id="IPR036514">
    <property type="entry name" value="SGNH_hydro_sf"/>
</dbReference>